<gene>
    <name evidence="2" type="ORF">GCM10012284_11650</name>
</gene>
<proteinExistence type="predicted"/>
<protein>
    <submittedName>
        <fullName evidence="2">Uncharacterized protein</fullName>
    </submittedName>
</protein>
<dbReference type="Proteomes" id="UP000656042">
    <property type="component" value="Unassembled WGS sequence"/>
</dbReference>
<evidence type="ECO:0000313" key="2">
    <source>
        <dbReference type="EMBL" id="GGK79323.1"/>
    </source>
</evidence>
<dbReference type="AlphaFoldDB" id="A0A8J3FN85"/>
<reference evidence="2" key="2">
    <citation type="submission" date="2020-09" db="EMBL/GenBank/DDBJ databases">
        <authorList>
            <person name="Sun Q."/>
            <person name="Zhou Y."/>
        </authorList>
    </citation>
    <scope>NUCLEOTIDE SEQUENCE</scope>
    <source>
        <strain evidence="2">CGMCC 4.7299</strain>
    </source>
</reference>
<dbReference type="RefSeq" id="WP_189078047.1">
    <property type="nucleotide sequence ID" value="NZ_BMMX01000002.1"/>
</dbReference>
<organism evidence="2 3">
    <name type="scientific">Mangrovihabitans endophyticus</name>
    <dbReference type="NCBI Taxonomy" id="1751298"/>
    <lineage>
        <taxon>Bacteria</taxon>
        <taxon>Bacillati</taxon>
        <taxon>Actinomycetota</taxon>
        <taxon>Actinomycetes</taxon>
        <taxon>Micromonosporales</taxon>
        <taxon>Micromonosporaceae</taxon>
        <taxon>Mangrovihabitans</taxon>
    </lineage>
</organism>
<reference evidence="2" key="1">
    <citation type="journal article" date="2014" name="Int. J. Syst. Evol. Microbiol.">
        <title>Complete genome sequence of Corynebacterium casei LMG S-19264T (=DSM 44701T), isolated from a smear-ripened cheese.</title>
        <authorList>
            <consortium name="US DOE Joint Genome Institute (JGI-PGF)"/>
            <person name="Walter F."/>
            <person name="Albersmeier A."/>
            <person name="Kalinowski J."/>
            <person name="Ruckert C."/>
        </authorList>
    </citation>
    <scope>NUCLEOTIDE SEQUENCE</scope>
    <source>
        <strain evidence="2">CGMCC 4.7299</strain>
    </source>
</reference>
<sequence length="231" mass="24654">MPADNEMPTEAAAGATLFASERKLLADILTTRPMVVHPPSGNGQDDIALVQAGARVFLYEGHPATELWTWDLDKPRIRPDCSYFGRSFVCDDNGFPANGAIMWQWTLGEAVTAIVRAGFAIQCIEGYAEPFWRMGGVGAAAAAMVMMVPLPSTGNAPLQMVPVVLRRLLNTLPPARVNSRTSPLVLGENAGSSGEDALTGELGAYLAGVRRGRRRRSAGGIRESSRGANSE</sequence>
<evidence type="ECO:0000313" key="3">
    <source>
        <dbReference type="Proteomes" id="UP000656042"/>
    </source>
</evidence>
<keyword evidence="3" id="KW-1185">Reference proteome</keyword>
<feature type="region of interest" description="Disordered" evidence="1">
    <location>
        <begin position="210"/>
        <end position="231"/>
    </location>
</feature>
<evidence type="ECO:0000256" key="1">
    <source>
        <dbReference type="SAM" id="MobiDB-lite"/>
    </source>
</evidence>
<comment type="caution">
    <text evidence="2">The sequence shown here is derived from an EMBL/GenBank/DDBJ whole genome shotgun (WGS) entry which is preliminary data.</text>
</comment>
<accession>A0A8J3FN85</accession>
<name>A0A8J3FN85_9ACTN</name>
<dbReference type="EMBL" id="BMMX01000002">
    <property type="protein sequence ID" value="GGK79323.1"/>
    <property type="molecule type" value="Genomic_DNA"/>
</dbReference>
<feature type="compositionally biased region" description="Low complexity" evidence="1">
    <location>
        <begin position="218"/>
        <end position="231"/>
    </location>
</feature>